<dbReference type="RefSeq" id="WP_020815096.1">
    <property type="nucleotide sequence ID" value="NZ_ATAY01000024.1"/>
</dbReference>
<name>U4R2X0_9FIRM</name>
<evidence type="ECO:0000256" key="2">
    <source>
        <dbReference type="ARBA" id="ARBA00008900"/>
    </source>
</evidence>
<dbReference type="GO" id="GO:0032259">
    <property type="term" value="P:methylation"/>
    <property type="evidence" value="ECO:0007669"/>
    <property type="project" value="UniProtKB-KW"/>
</dbReference>
<evidence type="ECO:0000313" key="13">
    <source>
        <dbReference type="Proteomes" id="UP000016860"/>
    </source>
</evidence>
<dbReference type="EC" id="4.1.2.50" evidence="3"/>
<keyword evidence="6 11" id="KW-0862">Zinc</keyword>
<organism evidence="12 13">
    <name type="scientific">Ruminiclostridium papyrosolvens C7</name>
    <dbReference type="NCBI Taxonomy" id="1330534"/>
    <lineage>
        <taxon>Bacteria</taxon>
        <taxon>Bacillati</taxon>
        <taxon>Bacillota</taxon>
        <taxon>Clostridia</taxon>
        <taxon>Eubacteriales</taxon>
        <taxon>Oscillospiraceae</taxon>
        <taxon>Ruminiclostridium</taxon>
    </lineage>
</organism>
<gene>
    <name evidence="12" type="ORF">L323_07700</name>
</gene>
<evidence type="ECO:0000313" key="12">
    <source>
        <dbReference type="EMBL" id="EPR12784.1"/>
    </source>
</evidence>
<dbReference type="UniPathway" id="UPA00391"/>
<feature type="active site" description="Charge relay system" evidence="10">
    <location>
        <position position="77"/>
    </location>
</feature>
<feature type="active site" description="Proton acceptor" evidence="10">
    <location>
        <position position="25"/>
    </location>
</feature>
<dbReference type="Proteomes" id="UP000016860">
    <property type="component" value="Unassembled WGS sequence"/>
</dbReference>
<comment type="catalytic activity">
    <reaction evidence="9">
        <text>7,8-dihydroneopterin 3'-triphosphate + H2O = 6-carboxy-5,6,7,8-tetrahydropterin + triphosphate + acetaldehyde + 2 H(+)</text>
        <dbReference type="Rhea" id="RHEA:27966"/>
        <dbReference type="ChEBI" id="CHEBI:15343"/>
        <dbReference type="ChEBI" id="CHEBI:15377"/>
        <dbReference type="ChEBI" id="CHEBI:15378"/>
        <dbReference type="ChEBI" id="CHEBI:18036"/>
        <dbReference type="ChEBI" id="CHEBI:58462"/>
        <dbReference type="ChEBI" id="CHEBI:61032"/>
        <dbReference type="EC" id="4.1.2.50"/>
    </reaction>
</comment>
<comment type="cofactor">
    <cofactor evidence="11">
        <name>Zn(2+)</name>
        <dbReference type="ChEBI" id="CHEBI:29105"/>
    </cofactor>
    <text evidence="11">Binds 1 zinc ion per subunit.</text>
</comment>
<dbReference type="InterPro" id="IPR007115">
    <property type="entry name" value="6-PTP_synth/QueD"/>
</dbReference>
<dbReference type="AlphaFoldDB" id="U4R2X0"/>
<evidence type="ECO:0000256" key="11">
    <source>
        <dbReference type="PIRSR" id="PIRSR006113-2"/>
    </source>
</evidence>
<dbReference type="GO" id="GO:0070497">
    <property type="term" value="F:6-carboxytetrahydropterin synthase activity"/>
    <property type="evidence" value="ECO:0007669"/>
    <property type="project" value="UniProtKB-EC"/>
</dbReference>
<keyword evidence="12" id="KW-0808">Transferase</keyword>
<evidence type="ECO:0000256" key="1">
    <source>
        <dbReference type="ARBA" id="ARBA00005061"/>
    </source>
</evidence>
<accession>U4R2X0</accession>
<dbReference type="OrthoDB" id="9804698at2"/>
<dbReference type="PIRSF" id="PIRSF006113">
    <property type="entry name" value="PTP_synth"/>
    <property type="match status" value="1"/>
</dbReference>
<feature type="binding site" evidence="11">
    <location>
        <position position="16"/>
    </location>
    <ligand>
        <name>Zn(2+)</name>
        <dbReference type="ChEBI" id="CHEBI:29105"/>
    </ligand>
</feature>
<comment type="pathway">
    <text evidence="1">Purine metabolism; 7-cyano-7-deazaguanine biosynthesis.</text>
</comment>
<dbReference type="InterPro" id="IPR038418">
    <property type="entry name" value="6-PTP_synth/QueD_sf"/>
</dbReference>
<keyword evidence="7" id="KW-0456">Lyase</keyword>
<evidence type="ECO:0000256" key="7">
    <source>
        <dbReference type="ARBA" id="ARBA00023239"/>
    </source>
</evidence>
<feature type="binding site" evidence="11">
    <location>
        <position position="29"/>
    </location>
    <ligand>
        <name>Zn(2+)</name>
        <dbReference type="ChEBI" id="CHEBI:29105"/>
    </ligand>
</feature>
<dbReference type="SUPFAM" id="SSF55620">
    <property type="entry name" value="Tetrahydrobiopterin biosynthesis enzymes-like"/>
    <property type="match status" value="1"/>
</dbReference>
<feature type="active site" description="Charge relay system" evidence="10">
    <location>
        <position position="142"/>
    </location>
</feature>
<comment type="similarity">
    <text evidence="2">Belongs to the PTPS family. QueD subfamily.</text>
</comment>
<evidence type="ECO:0000256" key="10">
    <source>
        <dbReference type="PIRSR" id="PIRSR006113-1"/>
    </source>
</evidence>
<evidence type="ECO:0000256" key="9">
    <source>
        <dbReference type="ARBA" id="ARBA00048807"/>
    </source>
</evidence>
<dbReference type="Pfam" id="PF01242">
    <property type="entry name" value="PTPS"/>
    <property type="match status" value="1"/>
</dbReference>
<evidence type="ECO:0000256" key="5">
    <source>
        <dbReference type="ARBA" id="ARBA00022723"/>
    </source>
</evidence>
<comment type="caution">
    <text evidence="12">The sequence shown here is derived from an EMBL/GenBank/DDBJ whole genome shotgun (WGS) entry which is preliminary data.</text>
</comment>
<dbReference type="PATRIC" id="fig|1330534.3.peg.1540"/>
<evidence type="ECO:0000256" key="6">
    <source>
        <dbReference type="ARBA" id="ARBA00022833"/>
    </source>
</evidence>
<keyword evidence="5 11" id="KW-0479">Metal-binding</keyword>
<dbReference type="GO" id="GO:0046872">
    <property type="term" value="F:metal ion binding"/>
    <property type="evidence" value="ECO:0007669"/>
    <property type="project" value="UniProtKB-KW"/>
</dbReference>
<dbReference type="STRING" id="1330534.L323_07700"/>
<feature type="binding site" evidence="11">
    <location>
        <position position="31"/>
    </location>
    <ligand>
        <name>Zn(2+)</name>
        <dbReference type="ChEBI" id="CHEBI:29105"/>
    </ligand>
</feature>
<protein>
    <recommendedName>
        <fullName evidence="4">6-carboxy-5,6,7,8-tetrahydropterin synthase</fullName>
        <ecNumber evidence="3">4.1.2.50</ecNumber>
    </recommendedName>
    <alternativeName>
        <fullName evidence="8">Queuosine biosynthesis protein QueD</fullName>
    </alternativeName>
</protein>
<dbReference type="PANTHER" id="PTHR12589">
    <property type="entry name" value="PYRUVOYL TETRAHYDROBIOPTERIN SYNTHASE"/>
    <property type="match status" value="1"/>
</dbReference>
<evidence type="ECO:0000256" key="4">
    <source>
        <dbReference type="ARBA" id="ARBA00018141"/>
    </source>
</evidence>
<reference evidence="12 13" key="1">
    <citation type="journal article" date="2013" name="Genome Announc.">
        <title>Draft Genome Sequence of the Cellulolytic Bacterium Clostridium papyrosolvens C7 (ATCC 700395).</title>
        <authorList>
            <person name="Zepeda V."/>
            <person name="Dassa B."/>
            <person name="Borovok I."/>
            <person name="Lamed R."/>
            <person name="Bayer E.A."/>
            <person name="Cate J.H."/>
        </authorList>
    </citation>
    <scope>NUCLEOTIDE SEQUENCE [LARGE SCALE GENOMIC DNA]</scope>
    <source>
        <strain evidence="12 13">C7</strain>
    </source>
</reference>
<dbReference type="EMBL" id="ATAY01000024">
    <property type="protein sequence ID" value="EPR12784.1"/>
    <property type="molecule type" value="Genomic_DNA"/>
</dbReference>
<sequence length="154" mass="17699">MGKISITKEFSWDMAHMLSDHRGLCSNLHGHTYRMQVQISRKNEGLLEDTLHSDGMVMDFSDLKAIVQRKIIEPLDHAFMFWCDTNDSVERQIAELLRSSGKKVATVKYRPTAEEMAASFFDDLTQELVDSDIVVDKIKIWETTTSFAEVIREV</sequence>
<dbReference type="Gene3D" id="3.30.479.10">
    <property type="entry name" value="6-pyruvoyl tetrahydropterin synthase/QueD"/>
    <property type="match status" value="1"/>
</dbReference>
<evidence type="ECO:0000256" key="8">
    <source>
        <dbReference type="ARBA" id="ARBA00031449"/>
    </source>
</evidence>
<proteinExistence type="inferred from homology"/>
<keyword evidence="12" id="KW-0489">Methyltransferase</keyword>
<dbReference type="GO" id="GO:0008168">
    <property type="term" value="F:methyltransferase activity"/>
    <property type="evidence" value="ECO:0007669"/>
    <property type="project" value="UniProtKB-KW"/>
</dbReference>
<dbReference type="PANTHER" id="PTHR12589:SF7">
    <property type="entry name" value="6-PYRUVOYL TETRAHYDROBIOPTERIN SYNTHASE"/>
    <property type="match status" value="1"/>
</dbReference>
<evidence type="ECO:0000256" key="3">
    <source>
        <dbReference type="ARBA" id="ARBA00012982"/>
    </source>
</evidence>